<proteinExistence type="predicted"/>
<sequence length="97" mass="10336">MAGHCAIIKSSNVKTHPVVFNAVVPDASVVHHPKLPSHFSYVKSQQAAMGQPLELRQHHQARTNPEQVADAYTHVSGSKEETLVLASAHGGLAKGVP</sequence>
<gene>
    <name evidence="1" type="ORF">HaLaN_15467</name>
</gene>
<accession>A0A699ZRQ3</accession>
<dbReference type="EMBL" id="BLLF01001330">
    <property type="protein sequence ID" value="GFH18632.1"/>
    <property type="molecule type" value="Genomic_DNA"/>
</dbReference>
<protein>
    <submittedName>
        <fullName evidence="1">Uncharacterized protein</fullName>
    </submittedName>
</protein>
<evidence type="ECO:0000313" key="2">
    <source>
        <dbReference type="Proteomes" id="UP000485058"/>
    </source>
</evidence>
<organism evidence="1 2">
    <name type="scientific">Haematococcus lacustris</name>
    <name type="common">Green alga</name>
    <name type="synonym">Haematococcus pluvialis</name>
    <dbReference type="NCBI Taxonomy" id="44745"/>
    <lineage>
        <taxon>Eukaryota</taxon>
        <taxon>Viridiplantae</taxon>
        <taxon>Chlorophyta</taxon>
        <taxon>core chlorophytes</taxon>
        <taxon>Chlorophyceae</taxon>
        <taxon>CS clade</taxon>
        <taxon>Chlamydomonadales</taxon>
        <taxon>Haematococcaceae</taxon>
        <taxon>Haematococcus</taxon>
    </lineage>
</organism>
<reference evidence="1 2" key="1">
    <citation type="submission" date="2020-02" db="EMBL/GenBank/DDBJ databases">
        <title>Draft genome sequence of Haematococcus lacustris strain NIES-144.</title>
        <authorList>
            <person name="Morimoto D."/>
            <person name="Nakagawa S."/>
            <person name="Yoshida T."/>
            <person name="Sawayama S."/>
        </authorList>
    </citation>
    <scope>NUCLEOTIDE SEQUENCE [LARGE SCALE GENOMIC DNA]</scope>
    <source>
        <strain evidence="1 2">NIES-144</strain>
    </source>
</reference>
<evidence type="ECO:0000313" key="1">
    <source>
        <dbReference type="EMBL" id="GFH18632.1"/>
    </source>
</evidence>
<keyword evidence="2" id="KW-1185">Reference proteome</keyword>
<name>A0A699ZRQ3_HAELA</name>
<dbReference type="AlphaFoldDB" id="A0A699ZRQ3"/>
<comment type="caution">
    <text evidence="1">The sequence shown here is derived from an EMBL/GenBank/DDBJ whole genome shotgun (WGS) entry which is preliminary data.</text>
</comment>
<dbReference type="Proteomes" id="UP000485058">
    <property type="component" value="Unassembled WGS sequence"/>
</dbReference>